<dbReference type="Gene3D" id="3.40.50.150">
    <property type="entry name" value="Vaccinia Virus protein VP39"/>
    <property type="match status" value="1"/>
</dbReference>
<protein>
    <recommendedName>
        <fullName evidence="1">WW domain-containing protein</fullName>
    </recommendedName>
</protein>
<dbReference type="EMBL" id="CAXAMM010010702">
    <property type="protein sequence ID" value="CAK9024003.1"/>
    <property type="molecule type" value="Genomic_DNA"/>
</dbReference>
<keyword evidence="3" id="KW-1185">Reference proteome</keyword>
<accession>A0ABP0KCP2</accession>
<dbReference type="InterPro" id="IPR036020">
    <property type="entry name" value="WW_dom_sf"/>
</dbReference>
<dbReference type="Pfam" id="PF00397">
    <property type="entry name" value="WW"/>
    <property type="match status" value="1"/>
</dbReference>
<dbReference type="Gene3D" id="2.20.70.10">
    <property type="match status" value="1"/>
</dbReference>
<dbReference type="InterPro" id="IPR029063">
    <property type="entry name" value="SAM-dependent_MTases_sf"/>
</dbReference>
<evidence type="ECO:0000313" key="3">
    <source>
        <dbReference type="Proteomes" id="UP001642464"/>
    </source>
</evidence>
<dbReference type="PROSITE" id="PS01159">
    <property type="entry name" value="WW_DOMAIN_1"/>
    <property type="match status" value="1"/>
</dbReference>
<organism evidence="2 3">
    <name type="scientific">Durusdinium trenchii</name>
    <dbReference type="NCBI Taxonomy" id="1381693"/>
    <lineage>
        <taxon>Eukaryota</taxon>
        <taxon>Sar</taxon>
        <taxon>Alveolata</taxon>
        <taxon>Dinophyceae</taxon>
        <taxon>Suessiales</taxon>
        <taxon>Symbiodiniaceae</taxon>
        <taxon>Durusdinium</taxon>
    </lineage>
</organism>
<proteinExistence type="predicted"/>
<feature type="non-terminal residue" evidence="2">
    <location>
        <position position="619"/>
    </location>
</feature>
<sequence>MAEQIAGQSPPGPALPTPDQVLLRLVKAFGAEKVGETGYDLAATRCLSDAEKNEARRRGSSLLYGEMLPDGVSKALHVSRLGEALREGSMVLELGMGSGTVAMQIFLQSASVRKVVGVEIVRSRYMIAEAALQRLANEEPHSFRITEHISGQRITLEEATTGRSLQCHCADFFSMGLDLVQNCDVIFFAVNIPWKLFQQLCQRLTEVKEGCRLFTYHRLDTVWWTEDPCPFHQVEVNIPETDTFSTSWSPHGFRFYVYICDRKRESSIKADVLNETFSEWQVMWDEPSQSYYFHNQETEASQWEMPRTAGAWQVHWSEAFESIEQERTGDKEHQAWFFVHGFSGHAQWEAPKCLADLGWSWAYGNPEMCEAWTMGRALEGLYGDEMICMWKEDRDCFENQGSKTLEKSARLGALRCLAVLLKGMTRSESFWFKAVLLLDRYSSHCASLPKLPLTCAAIARIVAKLDFGGGYDREFFSENSAGRLVAKDFATWVDKTFNCATEEITNSTLKNHEIEVLKALDWKVDYPCLEQWLHMISVHFSGLTGGQNTVQLQMMMQFVLMSGRAILMNDLGQRLSHGDLAMGLFCVSVVLLQGYLPLMSLKPDEEERQIASSQLPGRV</sequence>
<dbReference type="InterPro" id="IPR001202">
    <property type="entry name" value="WW_dom"/>
</dbReference>
<dbReference type="CDD" id="cd00201">
    <property type="entry name" value="WW"/>
    <property type="match status" value="1"/>
</dbReference>
<comment type="caution">
    <text evidence="2">The sequence shown here is derived from an EMBL/GenBank/DDBJ whole genome shotgun (WGS) entry which is preliminary data.</text>
</comment>
<dbReference type="SUPFAM" id="SSF53335">
    <property type="entry name" value="S-adenosyl-L-methionine-dependent methyltransferases"/>
    <property type="match status" value="1"/>
</dbReference>
<feature type="domain" description="WW" evidence="1">
    <location>
        <begin position="274"/>
        <end position="308"/>
    </location>
</feature>
<evidence type="ECO:0000313" key="2">
    <source>
        <dbReference type="EMBL" id="CAK9024003.1"/>
    </source>
</evidence>
<evidence type="ECO:0000259" key="1">
    <source>
        <dbReference type="PROSITE" id="PS50020"/>
    </source>
</evidence>
<dbReference type="SUPFAM" id="SSF51045">
    <property type="entry name" value="WW domain"/>
    <property type="match status" value="1"/>
</dbReference>
<name>A0ABP0KCP2_9DINO</name>
<reference evidence="2 3" key="1">
    <citation type="submission" date="2024-02" db="EMBL/GenBank/DDBJ databases">
        <authorList>
            <person name="Chen Y."/>
            <person name="Shah S."/>
            <person name="Dougan E. K."/>
            <person name="Thang M."/>
            <person name="Chan C."/>
        </authorList>
    </citation>
    <scope>NUCLEOTIDE SEQUENCE [LARGE SCALE GENOMIC DNA]</scope>
</reference>
<dbReference type="PROSITE" id="PS50020">
    <property type="entry name" value="WW_DOMAIN_2"/>
    <property type="match status" value="1"/>
</dbReference>
<dbReference type="Proteomes" id="UP001642464">
    <property type="component" value="Unassembled WGS sequence"/>
</dbReference>
<gene>
    <name evidence="2" type="ORF">SCF082_LOCUS16436</name>
</gene>